<evidence type="ECO:0000256" key="4">
    <source>
        <dbReference type="ARBA" id="ARBA00022989"/>
    </source>
</evidence>
<feature type="domain" description="SSD" evidence="7">
    <location>
        <begin position="282"/>
        <end position="408"/>
    </location>
</feature>
<feature type="transmembrane region" description="Helical" evidence="6">
    <location>
        <begin position="55"/>
        <end position="74"/>
    </location>
</feature>
<dbReference type="PANTHER" id="PTHR33406:SF12">
    <property type="entry name" value="BLR2997 PROTEIN"/>
    <property type="match status" value="1"/>
</dbReference>
<accession>A0ABV3RMN6</accession>
<evidence type="ECO:0000256" key="1">
    <source>
        <dbReference type="ARBA" id="ARBA00004651"/>
    </source>
</evidence>
<dbReference type="RefSeq" id="WP_367877928.1">
    <property type="nucleotide sequence ID" value="NZ_JBFNXX010000007.1"/>
</dbReference>
<evidence type="ECO:0000256" key="3">
    <source>
        <dbReference type="ARBA" id="ARBA00022692"/>
    </source>
</evidence>
<name>A0ABV3RMN6_9RHOB</name>
<dbReference type="EMBL" id="JBFNXX010000007">
    <property type="protein sequence ID" value="MEW9920225.1"/>
    <property type="molecule type" value="Genomic_DNA"/>
</dbReference>
<keyword evidence="9" id="KW-1185">Reference proteome</keyword>
<comment type="caution">
    <text evidence="8">The sequence shown here is derived from an EMBL/GenBank/DDBJ whole genome shotgun (WGS) entry which is preliminary data.</text>
</comment>
<dbReference type="SUPFAM" id="SSF82866">
    <property type="entry name" value="Multidrug efflux transporter AcrB transmembrane domain"/>
    <property type="match status" value="1"/>
</dbReference>
<protein>
    <submittedName>
        <fullName evidence="8">RND family transporter</fullName>
    </submittedName>
</protein>
<dbReference type="InterPro" id="IPR004869">
    <property type="entry name" value="MMPL_dom"/>
</dbReference>
<feature type="transmembrane region" description="Helical" evidence="6">
    <location>
        <begin position="283"/>
        <end position="303"/>
    </location>
</feature>
<evidence type="ECO:0000256" key="6">
    <source>
        <dbReference type="SAM" id="Phobius"/>
    </source>
</evidence>
<dbReference type="PANTHER" id="PTHR33406">
    <property type="entry name" value="MEMBRANE PROTEIN MJ1562-RELATED"/>
    <property type="match status" value="1"/>
</dbReference>
<feature type="transmembrane region" description="Helical" evidence="6">
    <location>
        <begin position="309"/>
        <end position="330"/>
    </location>
</feature>
<dbReference type="InterPro" id="IPR000731">
    <property type="entry name" value="SSD"/>
</dbReference>
<feature type="transmembrane region" description="Helical" evidence="6">
    <location>
        <begin position="351"/>
        <end position="379"/>
    </location>
</feature>
<dbReference type="Pfam" id="PF03176">
    <property type="entry name" value="MMPL"/>
    <property type="match status" value="1"/>
</dbReference>
<keyword evidence="3 6" id="KW-0812">Transmembrane</keyword>
<dbReference type="Gene3D" id="1.20.1640.10">
    <property type="entry name" value="Multidrug efflux transporter AcrB transmembrane domain"/>
    <property type="match status" value="1"/>
</dbReference>
<gene>
    <name evidence="8" type="ORF">AB2B41_11450</name>
</gene>
<dbReference type="Proteomes" id="UP001556098">
    <property type="component" value="Unassembled WGS sequence"/>
</dbReference>
<evidence type="ECO:0000313" key="8">
    <source>
        <dbReference type="EMBL" id="MEW9920225.1"/>
    </source>
</evidence>
<evidence type="ECO:0000313" key="9">
    <source>
        <dbReference type="Proteomes" id="UP001556098"/>
    </source>
</evidence>
<evidence type="ECO:0000259" key="7">
    <source>
        <dbReference type="PROSITE" id="PS50156"/>
    </source>
</evidence>
<organism evidence="8 9">
    <name type="scientific">Sulfitobacter sediminis</name>
    <dbReference type="NCBI Taxonomy" id="3234186"/>
    <lineage>
        <taxon>Bacteria</taxon>
        <taxon>Pseudomonadati</taxon>
        <taxon>Pseudomonadota</taxon>
        <taxon>Alphaproteobacteria</taxon>
        <taxon>Rhodobacterales</taxon>
        <taxon>Roseobacteraceae</taxon>
        <taxon>Sulfitobacter</taxon>
    </lineage>
</organism>
<feature type="transmembrane region" description="Helical" evidence="6">
    <location>
        <begin position="257"/>
        <end position="276"/>
    </location>
</feature>
<evidence type="ECO:0000256" key="2">
    <source>
        <dbReference type="ARBA" id="ARBA00022475"/>
    </source>
</evidence>
<evidence type="ECO:0000256" key="5">
    <source>
        <dbReference type="ARBA" id="ARBA00023136"/>
    </source>
</evidence>
<feature type="transmembrane region" description="Helical" evidence="6">
    <location>
        <begin position="6"/>
        <end position="25"/>
    </location>
</feature>
<feature type="transmembrane region" description="Helical" evidence="6">
    <location>
        <begin position="385"/>
        <end position="408"/>
    </location>
</feature>
<keyword evidence="4 6" id="KW-1133">Transmembrane helix</keyword>
<keyword evidence="5 6" id="KW-0472">Membrane</keyword>
<comment type="subcellular location">
    <subcellularLocation>
        <location evidence="1">Cell membrane</location>
        <topology evidence="1">Multi-pass membrane protein</topology>
    </subcellularLocation>
</comment>
<dbReference type="PROSITE" id="PS50156">
    <property type="entry name" value="SSD"/>
    <property type="match status" value="1"/>
</dbReference>
<proteinExistence type="predicted"/>
<keyword evidence="2" id="KW-1003">Cell membrane</keyword>
<reference evidence="8 9" key="1">
    <citation type="submission" date="2024-07" db="EMBL/GenBank/DDBJ databases">
        <title>Marimonas sp.nov., isolated from tidal-flat sediment.</title>
        <authorList>
            <person name="Jayan J.N."/>
            <person name="Lee S.S."/>
        </authorList>
    </citation>
    <scope>NUCLEOTIDE SEQUENCE [LARGE SCALE GENOMIC DNA]</scope>
    <source>
        <strain evidence="8 9">MJW-29</strain>
    </source>
</reference>
<sequence>MGNIVAFGLLYGLVVVFILLIAILAKRPPTRAGRLMVSGEAMRRFSGWVIRQRRMIFVLFPVLALGAVLGIRNIEYDDNVIRYFDDRYPLRQDSEAIESGLTGLEALQFSFSAPDGASVFDPVFLRSVDRFAKWIDNQPEVVSVAALTSILRDLNRNMSGDGGDPDGVADTQAANAQLMMFYELSLPVGMDLNILMDVDRTQTLVTATVRAGRSEELRDLARRADAWIAENEPTLSAHASGAAIAFARISERNNEQMIWGFLTALGLVSATMIVTLRSIRHGLLSLVPNLLPALLGFGFWGWTLGDVNLGSTVVTTMTFGIVVDDTVHFLMHYLACRRRGHDVEGALADTFAVVGSAIILTSVALIMGFAILITSGFAINQHIGLLTAVVIVFALICDLLLLPALLTLSRKRE</sequence>
<dbReference type="InterPro" id="IPR050545">
    <property type="entry name" value="Mycobact_MmpL"/>
</dbReference>